<evidence type="ECO:0000259" key="1">
    <source>
        <dbReference type="Pfam" id="PF13847"/>
    </source>
</evidence>
<evidence type="ECO:0000313" key="3">
    <source>
        <dbReference type="Proteomes" id="UP000027821"/>
    </source>
</evidence>
<dbReference type="Pfam" id="PF13847">
    <property type="entry name" value="Methyltransf_31"/>
    <property type="match status" value="1"/>
</dbReference>
<dbReference type="OrthoDB" id="962475at2"/>
<comment type="caution">
    <text evidence="2">The sequence shown here is derived from an EMBL/GenBank/DDBJ whole genome shotgun (WGS) entry which is preliminary data.</text>
</comment>
<dbReference type="RefSeq" id="WP_035072502.1">
    <property type="nucleotide sequence ID" value="NZ_JMIH01000015.1"/>
</dbReference>
<gene>
    <name evidence="2" type="ORF">EL17_07065</name>
</gene>
<dbReference type="Gene3D" id="3.40.50.150">
    <property type="entry name" value="Vaccinia Virus protein VP39"/>
    <property type="match status" value="1"/>
</dbReference>
<keyword evidence="2" id="KW-0808">Transferase</keyword>
<dbReference type="STRING" id="1048983.EL17_07065"/>
<feature type="domain" description="Methyltransferase" evidence="1">
    <location>
        <begin position="46"/>
        <end position="119"/>
    </location>
</feature>
<dbReference type="EMBL" id="JMIH01000015">
    <property type="protein sequence ID" value="KEO74492.1"/>
    <property type="molecule type" value="Genomic_DNA"/>
</dbReference>
<dbReference type="GO" id="GO:0032259">
    <property type="term" value="P:methylation"/>
    <property type="evidence" value="ECO:0007669"/>
    <property type="project" value="UniProtKB-KW"/>
</dbReference>
<proteinExistence type="predicted"/>
<dbReference type="Proteomes" id="UP000027821">
    <property type="component" value="Unassembled WGS sequence"/>
</dbReference>
<protein>
    <submittedName>
        <fullName evidence="2">SAM-dependent methyltransferase</fullName>
    </submittedName>
</protein>
<dbReference type="eggNOG" id="COG2265">
    <property type="taxonomic scope" value="Bacteria"/>
</dbReference>
<organism evidence="2 3">
    <name type="scientific">Anditalea andensis</name>
    <dbReference type="NCBI Taxonomy" id="1048983"/>
    <lineage>
        <taxon>Bacteria</taxon>
        <taxon>Pseudomonadati</taxon>
        <taxon>Bacteroidota</taxon>
        <taxon>Cytophagia</taxon>
        <taxon>Cytophagales</taxon>
        <taxon>Cytophagaceae</taxon>
        <taxon>Anditalea</taxon>
    </lineage>
</organism>
<name>A0A074LKX3_9BACT</name>
<dbReference type="GO" id="GO:0008168">
    <property type="term" value="F:methyltransferase activity"/>
    <property type="evidence" value="ECO:0007669"/>
    <property type="project" value="UniProtKB-KW"/>
</dbReference>
<keyword evidence="3" id="KW-1185">Reference proteome</keyword>
<dbReference type="SUPFAM" id="SSF53335">
    <property type="entry name" value="S-adenosyl-L-methionine-dependent methyltransferases"/>
    <property type="match status" value="1"/>
</dbReference>
<accession>A0A074LKX3</accession>
<dbReference type="CDD" id="cd02440">
    <property type="entry name" value="AdoMet_MTases"/>
    <property type="match status" value="1"/>
</dbReference>
<reference evidence="2 3" key="1">
    <citation type="submission" date="2014-04" db="EMBL/GenBank/DDBJ databases">
        <title>Characterization and application of a salt tolerant electro-active bacterium.</title>
        <authorList>
            <person name="Yang L."/>
            <person name="Wei S."/>
            <person name="Tay Q.X.M."/>
        </authorList>
    </citation>
    <scope>NUCLEOTIDE SEQUENCE [LARGE SCALE GENOMIC DNA]</scope>
    <source>
        <strain evidence="2 3">LY1</strain>
    </source>
</reference>
<sequence length="194" mass="22399">MSDSLPFFSDEAFDSFYPMKVRKLSSTHWTPIGVAIKAVIFLVKNHRTRVLDLGSGAGKFCVVAAMNTDAHITGVEQRAGLVFLSRKLALHYKVENVSFIHSDIKEINFRQFDSFYFFNSFEENLNLKDKIDADNNFNPVKYLEYFDFLKQKLDEANVGTRVVTYYGDSDIIPESYIRVKSVNNGKLLFWEKKH</sequence>
<dbReference type="InterPro" id="IPR025714">
    <property type="entry name" value="Methyltranfer_dom"/>
</dbReference>
<dbReference type="InterPro" id="IPR029063">
    <property type="entry name" value="SAM-dependent_MTases_sf"/>
</dbReference>
<evidence type="ECO:0000313" key="2">
    <source>
        <dbReference type="EMBL" id="KEO74492.1"/>
    </source>
</evidence>
<keyword evidence="2" id="KW-0489">Methyltransferase</keyword>
<dbReference type="AlphaFoldDB" id="A0A074LKX3"/>